<comment type="caution">
    <text evidence="3">The sequence shown here is derived from an EMBL/GenBank/DDBJ whole genome shotgun (WGS) entry which is preliminary data.</text>
</comment>
<feature type="chain" id="PRO_5038334721" description="DUF732 domain-containing protein" evidence="1">
    <location>
        <begin position="18"/>
        <end position="86"/>
    </location>
</feature>
<evidence type="ECO:0000259" key="2">
    <source>
        <dbReference type="Pfam" id="PF05305"/>
    </source>
</evidence>
<feature type="signal peptide" evidence="1">
    <location>
        <begin position="1"/>
        <end position="17"/>
    </location>
</feature>
<organism evidence="3 4">
    <name type="scientific">Mycolicibacterium flavescens</name>
    <name type="common">Mycobacterium flavescens</name>
    <dbReference type="NCBI Taxonomy" id="1776"/>
    <lineage>
        <taxon>Bacteria</taxon>
        <taxon>Bacillati</taxon>
        <taxon>Actinomycetota</taxon>
        <taxon>Actinomycetes</taxon>
        <taxon>Mycobacteriales</taxon>
        <taxon>Mycobacteriaceae</taxon>
        <taxon>Mycolicibacterium</taxon>
    </lineage>
</organism>
<dbReference type="STRING" id="1776.BHQ18_23290"/>
<evidence type="ECO:0000313" key="4">
    <source>
        <dbReference type="Proteomes" id="UP000094053"/>
    </source>
</evidence>
<dbReference type="EMBL" id="MIHA01000021">
    <property type="protein sequence ID" value="ODQ87574.1"/>
    <property type="molecule type" value="Genomic_DNA"/>
</dbReference>
<reference evidence="4" key="1">
    <citation type="submission" date="2016-09" db="EMBL/GenBank/DDBJ databases">
        <authorList>
            <person name="Greninger A.L."/>
            <person name="Jerome K.R."/>
            <person name="Mcnair B."/>
            <person name="Wallis C."/>
            <person name="Fang F."/>
        </authorList>
    </citation>
    <scope>NUCLEOTIDE SEQUENCE [LARGE SCALE GENOMIC DNA]</scope>
    <source>
        <strain evidence="4">M6</strain>
    </source>
</reference>
<proteinExistence type="predicted"/>
<keyword evidence="4" id="KW-1185">Reference proteome</keyword>
<sequence>MTAAVIAALTFAAPAAADEAEFLRKLQDQYVYLTPDQLLAAGHQVCAAARQGVPASESVMMVRDLLGTSVPAAGDIVSTAVVELGC</sequence>
<dbReference type="InterPro" id="IPR007969">
    <property type="entry name" value="DUF732"/>
</dbReference>
<gene>
    <name evidence="3" type="ORF">BHQ18_23290</name>
</gene>
<dbReference type="AlphaFoldDB" id="A0A1E3RCH1"/>
<protein>
    <recommendedName>
        <fullName evidence="2">DUF732 domain-containing protein</fullName>
    </recommendedName>
</protein>
<evidence type="ECO:0000313" key="3">
    <source>
        <dbReference type="EMBL" id="ODQ87574.1"/>
    </source>
</evidence>
<name>A0A1E3RCH1_MYCFV</name>
<dbReference type="Pfam" id="PF05305">
    <property type="entry name" value="DUF732"/>
    <property type="match status" value="1"/>
</dbReference>
<accession>A0A1E3RCH1</accession>
<evidence type="ECO:0000256" key="1">
    <source>
        <dbReference type="SAM" id="SignalP"/>
    </source>
</evidence>
<dbReference type="Proteomes" id="UP000094053">
    <property type="component" value="Unassembled WGS sequence"/>
</dbReference>
<keyword evidence="1" id="KW-0732">Signal</keyword>
<feature type="domain" description="DUF732" evidence="2">
    <location>
        <begin position="18"/>
        <end position="83"/>
    </location>
</feature>